<gene>
    <name evidence="2" type="ORF">LXM26_08210</name>
</gene>
<evidence type="ECO:0000313" key="2">
    <source>
        <dbReference type="EMBL" id="MCF0061472.1"/>
    </source>
</evidence>
<dbReference type="RefSeq" id="WP_234654780.1">
    <property type="nucleotide sequence ID" value="NZ_CP094997.1"/>
</dbReference>
<dbReference type="AlphaFoldDB" id="A0A9X1PHS1"/>
<name>A0A9X1PHS1_9BACT</name>
<comment type="caution">
    <text evidence="2">The sequence shown here is derived from an EMBL/GenBank/DDBJ whole genome shotgun (WGS) entry which is preliminary data.</text>
</comment>
<evidence type="ECO:0000256" key="1">
    <source>
        <dbReference type="SAM" id="SignalP"/>
    </source>
</evidence>
<feature type="signal peptide" evidence="1">
    <location>
        <begin position="1"/>
        <end position="19"/>
    </location>
</feature>
<accession>A0A9X1PHS1</accession>
<keyword evidence="1" id="KW-0732">Signal</keyword>
<feature type="chain" id="PRO_5040942959" description="Outer membrane protein beta-barrel domain-containing protein" evidence="1">
    <location>
        <begin position="20"/>
        <end position="220"/>
    </location>
</feature>
<protein>
    <recommendedName>
        <fullName evidence="4">Outer membrane protein beta-barrel domain-containing protein</fullName>
    </recommendedName>
</protein>
<reference evidence="2" key="1">
    <citation type="submission" date="2021-12" db="EMBL/GenBank/DDBJ databases">
        <title>Novel species in genus Dyadobacter.</title>
        <authorList>
            <person name="Ma C."/>
        </authorList>
    </citation>
    <scope>NUCLEOTIDE SEQUENCE</scope>
    <source>
        <strain evidence="2">LJ419</strain>
    </source>
</reference>
<evidence type="ECO:0008006" key="4">
    <source>
        <dbReference type="Google" id="ProtNLM"/>
    </source>
</evidence>
<keyword evidence="3" id="KW-1185">Reference proteome</keyword>
<dbReference type="Proteomes" id="UP001139000">
    <property type="component" value="Unassembled WGS sequence"/>
</dbReference>
<evidence type="ECO:0000313" key="3">
    <source>
        <dbReference type="Proteomes" id="UP001139000"/>
    </source>
</evidence>
<sequence>MRIVILLLGSIVFSLSAFAQQQAPRWEFGIQGEYGRDWYHKEDAPLGSYEGSIIDFSSNRSWGAGFYFERSLNPRWSVLGQVGYAQKKVHPQLFHMYNQTTAHYLSEVHHRGSIDAGLRWYLNPQSKISLFVDGKVGANVFMSAVRQEKTHGRIVHSNVFGFQRVAPVASVSLGIKWSRLTISAEYRDDLSVSKRVGGMSEISGRGFVGKVAFALFRVKK</sequence>
<dbReference type="EMBL" id="JAJTTC010000001">
    <property type="protein sequence ID" value="MCF0061472.1"/>
    <property type="molecule type" value="Genomic_DNA"/>
</dbReference>
<proteinExistence type="predicted"/>
<organism evidence="2 3">
    <name type="scientific">Dyadobacter chenwenxiniae</name>
    <dbReference type="NCBI Taxonomy" id="2906456"/>
    <lineage>
        <taxon>Bacteria</taxon>
        <taxon>Pseudomonadati</taxon>
        <taxon>Bacteroidota</taxon>
        <taxon>Cytophagia</taxon>
        <taxon>Cytophagales</taxon>
        <taxon>Spirosomataceae</taxon>
        <taxon>Dyadobacter</taxon>
    </lineage>
</organism>